<dbReference type="Proteomes" id="UP000217696">
    <property type="component" value="Chromosome"/>
</dbReference>
<dbReference type="RefSeq" id="WP_096467297.1">
    <property type="nucleotide sequence ID" value="NZ_AP017312.1"/>
</dbReference>
<dbReference type="AlphaFoldDB" id="A0A0U5BH83"/>
<proteinExistence type="predicted"/>
<evidence type="ECO:0000313" key="1">
    <source>
        <dbReference type="EMBL" id="BAU29639.1"/>
    </source>
</evidence>
<protein>
    <submittedName>
        <fullName evidence="1">Uncharacterized protein</fullName>
    </submittedName>
</protein>
<dbReference type="EMBL" id="AP017312">
    <property type="protein sequence ID" value="BAU29639.1"/>
    <property type="molecule type" value="Genomic_DNA"/>
</dbReference>
<reference evidence="1 2" key="1">
    <citation type="submission" date="2015-12" db="EMBL/GenBank/DDBJ databases">
        <title>Genome sequence of Aneurinibacillus soli.</title>
        <authorList>
            <person name="Lee J.S."/>
            <person name="Lee K.C."/>
            <person name="Kim K.K."/>
            <person name="Lee B.W."/>
        </authorList>
    </citation>
    <scope>NUCLEOTIDE SEQUENCE [LARGE SCALE GENOMIC DNA]</scope>
    <source>
        <strain evidence="1 2">CB4</strain>
    </source>
</reference>
<evidence type="ECO:0000313" key="2">
    <source>
        <dbReference type="Proteomes" id="UP000217696"/>
    </source>
</evidence>
<name>A0A0U5BH83_9BACL</name>
<accession>A0A0U5BH83</accession>
<keyword evidence="2" id="KW-1185">Reference proteome</keyword>
<sequence>MEKRLVKSGIYGFALGMLIMALVIPQTITTTEITTKEYIMNLLRGISSFTLSAIVGTFISEILGKDRQTYIIIFLVVFFLVLYSLSQIHVD</sequence>
<dbReference type="KEGG" id="asoc:CB4_03876"/>
<organism evidence="1 2">
    <name type="scientific">Aneurinibacillus soli</name>
    <dbReference type="NCBI Taxonomy" id="1500254"/>
    <lineage>
        <taxon>Bacteria</taxon>
        <taxon>Bacillati</taxon>
        <taxon>Bacillota</taxon>
        <taxon>Bacilli</taxon>
        <taxon>Bacillales</taxon>
        <taxon>Paenibacillaceae</taxon>
        <taxon>Aneurinibacillus group</taxon>
        <taxon>Aneurinibacillus</taxon>
    </lineage>
</organism>
<dbReference type="OrthoDB" id="2643644at2"/>
<gene>
    <name evidence="1" type="ORF">CB4_03876</name>
</gene>